<dbReference type="RefSeq" id="WP_090172750.1">
    <property type="nucleotide sequence ID" value="NZ_FMXR01000007.1"/>
</dbReference>
<sequence>MEKKLDVICEFTKEDEIIPMRIRVTDSDGEFHAYTIKGYKNLSGRGAYTTPDGVYVTNDILVFACKIEVWGREQIVRLYYHLTKSKWYMGC</sequence>
<keyword evidence="2" id="KW-1185">Reference proteome</keyword>
<protein>
    <submittedName>
        <fullName evidence="1">Uncharacterized protein</fullName>
    </submittedName>
</protein>
<organism evidence="1 2">
    <name type="scientific">Eubacterium oxidoreducens</name>
    <dbReference type="NCBI Taxonomy" id="1732"/>
    <lineage>
        <taxon>Bacteria</taxon>
        <taxon>Bacillati</taxon>
        <taxon>Bacillota</taxon>
        <taxon>Clostridia</taxon>
        <taxon>Eubacteriales</taxon>
        <taxon>Eubacteriaceae</taxon>
        <taxon>Eubacterium</taxon>
    </lineage>
</organism>
<evidence type="ECO:0000313" key="1">
    <source>
        <dbReference type="EMBL" id="SDB12414.1"/>
    </source>
</evidence>
<reference evidence="1 2" key="1">
    <citation type="submission" date="2016-10" db="EMBL/GenBank/DDBJ databases">
        <authorList>
            <person name="de Groot N.N."/>
        </authorList>
    </citation>
    <scope>NUCLEOTIDE SEQUENCE [LARGE SCALE GENOMIC DNA]</scope>
    <source>
        <strain evidence="1 2">DSM 3217</strain>
    </source>
</reference>
<name>A0A1G6AVP6_EUBOX</name>
<gene>
    <name evidence="1" type="ORF">SAMN02910417_00940</name>
</gene>
<dbReference type="EMBL" id="FMXR01000007">
    <property type="protein sequence ID" value="SDB12414.1"/>
    <property type="molecule type" value="Genomic_DNA"/>
</dbReference>
<dbReference type="OrthoDB" id="2055408at2"/>
<proteinExistence type="predicted"/>
<dbReference type="AlphaFoldDB" id="A0A1G6AVP6"/>
<evidence type="ECO:0000313" key="2">
    <source>
        <dbReference type="Proteomes" id="UP000199228"/>
    </source>
</evidence>
<accession>A0A1G6AVP6</accession>
<dbReference type="Proteomes" id="UP000199228">
    <property type="component" value="Unassembled WGS sequence"/>
</dbReference>